<evidence type="ECO:0000313" key="2">
    <source>
        <dbReference type="Proteomes" id="UP000001593"/>
    </source>
</evidence>
<sequence length="198" mass="22435">MKIICAGATKTGTKSMAKALRMLGYTVYDIAEQLGEFADEWTDLIIEGKLPDFKSMFHDIDAITDYPGSFFFEEILAAFPQAKVVLTVRDEDAWARSLSLEIAETAKMWSKNSVLAFLSPTFAKLKRISLIMETAMCGNFTPKSTFIHRKFIHMHNNRVRINVPKDQLLVFSVTQGWQPLCDFLGHAIPTPDFPHENK</sequence>
<dbReference type="InParanoid" id="A7SRI4"/>
<dbReference type="OMA" id="WKTRLGG"/>
<protein>
    <recommendedName>
        <fullName evidence="3">Sulfotransferase family protein</fullName>
    </recommendedName>
</protein>
<dbReference type="Proteomes" id="UP000001593">
    <property type="component" value="Unassembled WGS sequence"/>
</dbReference>
<reference evidence="1 2" key="1">
    <citation type="journal article" date="2007" name="Science">
        <title>Sea anemone genome reveals ancestral eumetazoan gene repertoire and genomic organization.</title>
        <authorList>
            <person name="Putnam N.H."/>
            <person name="Srivastava M."/>
            <person name="Hellsten U."/>
            <person name="Dirks B."/>
            <person name="Chapman J."/>
            <person name="Salamov A."/>
            <person name="Terry A."/>
            <person name="Shapiro H."/>
            <person name="Lindquist E."/>
            <person name="Kapitonov V.V."/>
            <person name="Jurka J."/>
            <person name="Genikhovich G."/>
            <person name="Grigoriev I.V."/>
            <person name="Lucas S.M."/>
            <person name="Steele R.E."/>
            <person name="Finnerty J.R."/>
            <person name="Technau U."/>
            <person name="Martindale M.Q."/>
            <person name="Rokhsar D.S."/>
        </authorList>
    </citation>
    <scope>NUCLEOTIDE SEQUENCE [LARGE SCALE GENOMIC DNA]</scope>
    <source>
        <strain evidence="2">CH2 X CH6</strain>
    </source>
</reference>
<proteinExistence type="predicted"/>
<dbReference type="SUPFAM" id="SSF52540">
    <property type="entry name" value="P-loop containing nucleoside triphosphate hydrolases"/>
    <property type="match status" value="1"/>
</dbReference>
<evidence type="ECO:0008006" key="3">
    <source>
        <dbReference type="Google" id="ProtNLM"/>
    </source>
</evidence>
<keyword evidence="2" id="KW-1185">Reference proteome</keyword>
<dbReference type="eggNOG" id="ENOG502RYDN">
    <property type="taxonomic scope" value="Eukaryota"/>
</dbReference>
<evidence type="ECO:0000313" key="1">
    <source>
        <dbReference type="EMBL" id="EDO33663.1"/>
    </source>
</evidence>
<dbReference type="InterPro" id="IPR040632">
    <property type="entry name" value="Sulfotransfer_4"/>
</dbReference>
<dbReference type="InterPro" id="IPR027417">
    <property type="entry name" value="P-loop_NTPase"/>
</dbReference>
<accession>A7SRI4</accession>
<name>A7SRI4_NEMVE</name>
<feature type="non-terminal residue" evidence="1">
    <location>
        <position position="198"/>
    </location>
</feature>
<dbReference type="STRING" id="45351.A7SRI4"/>
<dbReference type="PANTHER" id="PTHR36978:SF4">
    <property type="entry name" value="P-LOOP CONTAINING NUCLEOSIDE TRIPHOSPHATE HYDROLASE PROTEIN"/>
    <property type="match status" value="1"/>
</dbReference>
<dbReference type="PhylomeDB" id="A7SRI4"/>
<dbReference type="PANTHER" id="PTHR36978">
    <property type="entry name" value="P-LOOP CONTAINING NUCLEOTIDE TRIPHOSPHATE HYDROLASE"/>
    <property type="match status" value="1"/>
</dbReference>
<organism evidence="1 2">
    <name type="scientific">Nematostella vectensis</name>
    <name type="common">Starlet sea anemone</name>
    <dbReference type="NCBI Taxonomy" id="45351"/>
    <lineage>
        <taxon>Eukaryota</taxon>
        <taxon>Metazoa</taxon>
        <taxon>Cnidaria</taxon>
        <taxon>Anthozoa</taxon>
        <taxon>Hexacorallia</taxon>
        <taxon>Actiniaria</taxon>
        <taxon>Edwardsiidae</taxon>
        <taxon>Nematostella</taxon>
    </lineage>
</organism>
<dbReference type="Gene3D" id="3.40.50.300">
    <property type="entry name" value="P-loop containing nucleotide triphosphate hydrolases"/>
    <property type="match status" value="1"/>
</dbReference>
<dbReference type="Pfam" id="PF17784">
    <property type="entry name" value="Sulfotransfer_4"/>
    <property type="match status" value="1"/>
</dbReference>
<dbReference type="AlphaFoldDB" id="A7SRI4"/>
<dbReference type="EMBL" id="DS469763">
    <property type="protein sequence ID" value="EDO33663.1"/>
    <property type="molecule type" value="Genomic_DNA"/>
</dbReference>
<gene>
    <name evidence="1" type="ORF">NEMVEDRAFT_v1g128899</name>
</gene>
<dbReference type="HOGENOM" id="CLU_061199_2_2_1"/>